<name>A0A4D9CSW3_9STRA</name>
<protein>
    <recommendedName>
        <fullName evidence="12">Peroxin-5</fullName>
    </recommendedName>
</protein>
<dbReference type="Pfam" id="PF00515">
    <property type="entry name" value="TPR_1"/>
    <property type="match status" value="1"/>
</dbReference>
<dbReference type="PANTHER" id="PTHR10130">
    <property type="entry name" value="PEROXISOMAL TARGETING SIGNAL 1 RECEPTOR PEX5"/>
    <property type="match status" value="1"/>
</dbReference>
<dbReference type="GO" id="GO:0016560">
    <property type="term" value="P:protein import into peroxisome matrix, docking"/>
    <property type="evidence" value="ECO:0007669"/>
    <property type="project" value="TreeGrafter"/>
</dbReference>
<dbReference type="SUPFAM" id="SSF48452">
    <property type="entry name" value="TPR-like"/>
    <property type="match status" value="2"/>
</dbReference>
<accession>A0A4D9CSW3</accession>
<evidence type="ECO:0000256" key="2">
    <source>
        <dbReference type="ARBA" id="ARBA00004496"/>
    </source>
</evidence>
<dbReference type="GO" id="GO:0005052">
    <property type="term" value="F:peroxisome matrix targeting signal-1 binding"/>
    <property type="evidence" value="ECO:0007669"/>
    <property type="project" value="TreeGrafter"/>
</dbReference>
<evidence type="ECO:0008006" key="12">
    <source>
        <dbReference type="Google" id="ProtNLM"/>
    </source>
</evidence>
<keyword evidence="4" id="KW-0963">Cytoplasm</keyword>
<evidence type="ECO:0000256" key="9">
    <source>
        <dbReference type="SAM" id="MobiDB-lite"/>
    </source>
</evidence>
<dbReference type="PROSITE" id="PS50005">
    <property type="entry name" value="TPR"/>
    <property type="match status" value="3"/>
</dbReference>
<evidence type="ECO:0000256" key="4">
    <source>
        <dbReference type="ARBA" id="ARBA00022490"/>
    </source>
</evidence>
<evidence type="ECO:0000256" key="8">
    <source>
        <dbReference type="PROSITE-ProRule" id="PRU00339"/>
    </source>
</evidence>
<evidence type="ECO:0000256" key="5">
    <source>
        <dbReference type="ARBA" id="ARBA00022737"/>
    </source>
</evidence>
<evidence type="ECO:0000256" key="7">
    <source>
        <dbReference type="ARBA" id="ARBA00023140"/>
    </source>
</evidence>
<dbReference type="InterPro" id="IPR011990">
    <property type="entry name" value="TPR-like_helical_dom_sf"/>
</dbReference>
<feature type="repeat" description="TPR" evidence="8">
    <location>
        <begin position="19"/>
        <end position="52"/>
    </location>
</feature>
<dbReference type="InterPro" id="IPR024111">
    <property type="entry name" value="PEX5/PEX5L"/>
</dbReference>
<dbReference type="AlphaFoldDB" id="A0A4D9CSW3"/>
<evidence type="ECO:0000256" key="6">
    <source>
        <dbReference type="ARBA" id="ARBA00022803"/>
    </source>
</evidence>
<organism evidence="10 11">
    <name type="scientific">Nannochloropsis salina CCMP1776</name>
    <dbReference type="NCBI Taxonomy" id="1027361"/>
    <lineage>
        <taxon>Eukaryota</taxon>
        <taxon>Sar</taxon>
        <taxon>Stramenopiles</taxon>
        <taxon>Ochrophyta</taxon>
        <taxon>Eustigmatophyceae</taxon>
        <taxon>Eustigmatales</taxon>
        <taxon>Monodopsidaceae</taxon>
        <taxon>Microchloropsis</taxon>
        <taxon>Microchloropsis salina</taxon>
    </lineage>
</organism>
<dbReference type="GO" id="GO:0005778">
    <property type="term" value="C:peroxisomal membrane"/>
    <property type="evidence" value="ECO:0007669"/>
    <property type="project" value="TreeGrafter"/>
</dbReference>
<dbReference type="GO" id="GO:0005829">
    <property type="term" value="C:cytosol"/>
    <property type="evidence" value="ECO:0007669"/>
    <property type="project" value="TreeGrafter"/>
</dbReference>
<proteinExistence type="inferred from homology"/>
<keyword evidence="11" id="KW-1185">Reference proteome</keyword>
<gene>
    <name evidence="10" type="ORF">NSK_006430</name>
</gene>
<feature type="repeat" description="TPR" evidence="8">
    <location>
        <begin position="141"/>
        <end position="174"/>
    </location>
</feature>
<dbReference type="InterPro" id="IPR019734">
    <property type="entry name" value="TPR_rpt"/>
</dbReference>
<dbReference type="SMART" id="SM00028">
    <property type="entry name" value="TPR"/>
    <property type="match status" value="3"/>
</dbReference>
<keyword evidence="7" id="KW-0576">Peroxisome</keyword>
<evidence type="ECO:0000256" key="1">
    <source>
        <dbReference type="ARBA" id="ARBA00004275"/>
    </source>
</evidence>
<dbReference type="Gene3D" id="1.25.40.10">
    <property type="entry name" value="Tetratricopeptide repeat domain"/>
    <property type="match status" value="2"/>
</dbReference>
<reference evidence="10 11" key="1">
    <citation type="submission" date="2019-01" db="EMBL/GenBank/DDBJ databases">
        <title>Nuclear Genome Assembly of the Microalgal Biofuel strain Nannochloropsis salina CCMP1776.</title>
        <authorList>
            <person name="Hovde B."/>
        </authorList>
    </citation>
    <scope>NUCLEOTIDE SEQUENCE [LARGE SCALE GENOMIC DNA]</scope>
    <source>
        <strain evidence="10 11">CCMP1776</strain>
    </source>
</reference>
<dbReference type="Proteomes" id="UP000355283">
    <property type="component" value="Unassembled WGS sequence"/>
</dbReference>
<dbReference type="Pfam" id="PF13181">
    <property type="entry name" value="TPR_8"/>
    <property type="match status" value="1"/>
</dbReference>
<dbReference type="PANTHER" id="PTHR10130:SF0">
    <property type="entry name" value="GH08708P"/>
    <property type="match status" value="1"/>
</dbReference>
<keyword evidence="6 8" id="KW-0802">TPR repeat</keyword>
<dbReference type="OrthoDB" id="10006023at2759"/>
<evidence type="ECO:0000256" key="3">
    <source>
        <dbReference type="ARBA" id="ARBA00005348"/>
    </source>
</evidence>
<comment type="caution">
    <text evidence="10">The sequence shown here is derived from an EMBL/GenBank/DDBJ whole genome shotgun (WGS) entry which is preliminary data.</text>
</comment>
<comment type="similarity">
    <text evidence="3">Belongs to the peroxisomal targeting signal receptor family.</text>
</comment>
<dbReference type="PROSITE" id="PS50293">
    <property type="entry name" value="TPR_REGION"/>
    <property type="match status" value="1"/>
</dbReference>
<dbReference type="EMBL" id="SDOX01000118">
    <property type="protein sequence ID" value="TFJ82311.1"/>
    <property type="molecule type" value="Genomic_DNA"/>
</dbReference>
<feature type="compositionally biased region" description="Basic and acidic residues" evidence="9">
    <location>
        <begin position="51"/>
        <end position="69"/>
    </location>
</feature>
<evidence type="ECO:0000313" key="10">
    <source>
        <dbReference type="EMBL" id="TFJ82311.1"/>
    </source>
</evidence>
<comment type="subcellular location">
    <subcellularLocation>
        <location evidence="2">Cytoplasm</location>
    </subcellularLocation>
    <subcellularLocation>
        <location evidence="1">Peroxisome</location>
    </subcellularLocation>
</comment>
<sequence>MLQAQDWDRATCGPEGQDADVEVVLGVLYNVSHDYDSAAAAFRQALVSRPRQGEGNREGARKGRREGGRGDAGGGCGVLAYLHLSALLLVFHSLPPFLPPSLPASDYSLWNKLGATLANSQRSDEALPAYHRALDLKPKYARGWLNLGISHANLGRYEEAARCYLRALRLNPEAGHMWGYLRVTFTSMERFDLVQLAGQQDPSLFEAEFGR</sequence>
<feature type="region of interest" description="Disordered" evidence="9">
    <location>
        <begin position="49"/>
        <end position="70"/>
    </location>
</feature>
<keyword evidence="5" id="KW-0677">Repeat</keyword>
<evidence type="ECO:0000313" key="11">
    <source>
        <dbReference type="Proteomes" id="UP000355283"/>
    </source>
</evidence>
<feature type="repeat" description="TPR" evidence="8">
    <location>
        <begin position="107"/>
        <end position="140"/>
    </location>
</feature>